<accession>A0A2V2W556</accession>
<dbReference type="PANTHER" id="PTHR12997">
    <property type="entry name" value="TYPE I INOSITOL-1,4,5-TRISPHOSPHATE 5-PHOSPHATASE"/>
    <property type="match status" value="1"/>
</dbReference>
<dbReference type="SMART" id="SM00128">
    <property type="entry name" value="IPPc"/>
    <property type="match status" value="1"/>
</dbReference>
<feature type="compositionally biased region" description="Low complexity" evidence="4">
    <location>
        <begin position="16"/>
        <end position="31"/>
    </location>
</feature>
<dbReference type="OrthoDB" id="5780965at2759"/>
<dbReference type="VEuPathDB" id="TriTrypDB:TCDM_00697"/>
<comment type="caution">
    <text evidence="6">The sequence shown here is derived from an EMBL/GenBank/DDBJ whole genome shotgun (WGS) entry which is preliminary data.</text>
</comment>
<dbReference type="SUPFAM" id="SSF56219">
    <property type="entry name" value="DNase I-like"/>
    <property type="match status" value="1"/>
</dbReference>
<dbReference type="PANTHER" id="PTHR12997:SF2">
    <property type="entry name" value="INOSITOL POLYPHOSPHATE-5-PHOSPHATASE A"/>
    <property type="match status" value="1"/>
</dbReference>
<evidence type="ECO:0000313" key="7">
    <source>
        <dbReference type="Proteomes" id="UP000246078"/>
    </source>
</evidence>
<dbReference type="OMA" id="CWYAYAA"/>
<comment type="similarity">
    <text evidence="3">Belongs to the inositol 1,4,5-trisphosphate 5-phosphatase type I family.</text>
</comment>
<dbReference type="VEuPathDB" id="TriTrypDB:TcCLB.506297.200"/>
<dbReference type="Gene3D" id="3.60.10.10">
    <property type="entry name" value="Endonuclease/exonuclease/phosphatase"/>
    <property type="match status" value="1"/>
</dbReference>
<sequence length="580" mass="63209">MRSLLDGITSALRIPQQQQQQQQQQNEQSSQDPVGGTGVTVVPSYHQGGSTGARTAGSLPGSSLYGGSNISCSFAAEKLPDLPFTMLLLTQNIGCICSRCDGGNGEEEVAGGGPETATKKGISDAVRTRVADFLLELRLLIHEASSREFVLHLRKEKLNAEGGASSAADAGSPSSEVPPLLDVIVVHFQEIGGKGANTAFNAFFAEALKTLLPEAAWSSGLLMETNSDMQRFTALGSIVFLSSRMCPISSILSFRHRTFVAVADDPATYGSSPTFLFHGGKFSGAGSGRKGFLLTSLRFGTVVVNYLNVHLYHDSRNTDAAMTSPSLYSVQRQEALLEAMAECMVFISPEDPLFIFGDFNARLDTHNLLKHLKETQQIDVKILVKEVQAPDRFWELFTEPQNAGMIKKFDLELQRLMDVVAQQSGVELAEFAIRFPPTFPRIPEREFAKSNQKQQIEMSGGNVEASEYGVKDDDPKLGNERRKKAARKEKGTGEAKPSLVLPRITAIPTRGYTRRRIPAWCDRVVWNPAGLELMTGQRSLPPSVSSALVKSDGATDSSPRYAYRSFVLAHTDHDCVGLLF</sequence>
<dbReference type="VEuPathDB" id="TriTrypDB:C4B63_12g222"/>
<evidence type="ECO:0000259" key="5">
    <source>
        <dbReference type="SMART" id="SM00128"/>
    </source>
</evidence>
<reference evidence="6 7" key="1">
    <citation type="journal article" date="2018" name="Microb. Genom.">
        <title>Expanding an expanded genome: long-read sequencing of Trypanosoma cruzi.</title>
        <authorList>
            <person name="Berna L."/>
            <person name="Rodriguez M."/>
            <person name="Chiribao M.L."/>
            <person name="Parodi-Talice A."/>
            <person name="Pita S."/>
            <person name="Rijo G."/>
            <person name="Alvarez-Valin F."/>
            <person name="Robello C."/>
        </authorList>
    </citation>
    <scope>NUCLEOTIDE SEQUENCE [LARGE SCALE GENOMIC DNA]</scope>
    <source>
        <strain evidence="6 7">TCC</strain>
    </source>
</reference>
<gene>
    <name evidence="6" type="ORF">C3747_172g37</name>
</gene>
<proteinExistence type="inferred from homology"/>
<organism evidence="6 7">
    <name type="scientific">Trypanosoma cruzi</name>
    <dbReference type="NCBI Taxonomy" id="5693"/>
    <lineage>
        <taxon>Eukaryota</taxon>
        <taxon>Discoba</taxon>
        <taxon>Euglenozoa</taxon>
        <taxon>Kinetoplastea</taxon>
        <taxon>Metakinetoplastina</taxon>
        <taxon>Trypanosomatida</taxon>
        <taxon>Trypanosomatidae</taxon>
        <taxon>Trypanosoma</taxon>
        <taxon>Schizotrypanum</taxon>
    </lineage>
</organism>
<dbReference type="VEuPathDB" id="TriTrypDB:TcYC6_0043270"/>
<dbReference type="VEuPathDB" id="TriTrypDB:BCY84_13045"/>
<dbReference type="VEuPathDB" id="TriTrypDB:ECC02_002951"/>
<name>A0A2V2W556_TRYCR</name>
<dbReference type="Proteomes" id="UP000246078">
    <property type="component" value="Unassembled WGS sequence"/>
</dbReference>
<keyword evidence="2" id="KW-0378">Hydrolase</keyword>
<evidence type="ECO:0000313" key="6">
    <source>
        <dbReference type="EMBL" id="PWV03661.1"/>
    </source>
</evidence>
<feature type="region of interest" description="Disordered" evidence="4">
    <location>
        <begin position="9"/>
        <end position="55"/>
    </location>
</feature>
<dbReference type="VEuPathDB" id="TriTrypDB:TcCLB.510101.130"/>
<evidence type="ECO:0000256" key="4">
    <source>
        <dbReference type="SAM" id="MobiDB-lite"/>
    </source>
</evidence>
<dbReference type="InterPro" id="IPR036691">
    <property type="entry name" value="Endo/exonu/phosph_ase_sf"/>
</dbReference>
<evidence type="ECO:0000256" key="1">
    <source>
        <dbReference type="ARBA" id="ARBA00012997"/>
    </source>
</evidence>
<evidence type="ECO:0000256" key="3">
    <source>
        <dbReference type="ARBA" id="ARBA00023599"/>
    </source>
</evidence>
<evidence type="ECO:0000256" key="2">
    <source>
        <dbReference type="ARBA" id="ARBA00022801"/>
    </source>
</evidence>
<dbReference type="EMBL" id="PRFC01000172">
    <property type="protein sequence ID" value="PWV03661.1"/>
    <property type="molecule type" value="Genomic_DNA"/>
</dbReference>
<dbReference type="VEuPathDB" id="TriTrypDB:TcBrA4_0090460"/>
<dbReference type="VEuPathDB" id="TriTrypDB:TcG_01887"/>
<dbReference type="InterPro" id="IPR039737">
    <property type="entry name" value="INPP5A"/>
</dbReference>
<dbReference type="GO" id="GO:0046856">
    <property type="term" value="P:phosphatidylinositol dephosphorylation"/>
    <property type="evidence" value="ECO:0007669"/>
    <property type="project" value="InterPro"/>
</dbReference>
<feature type="compositionally biased region" description="Basic and acidic residues" evidence="4">
    <location>
        <begin position="469"/>
        <end position="480"/>
    </location>
</feature>
<dbReference type="InterPro" id="IPR000300">
    <property type="entry name" value="IPPc"/>
</dbReference>
<dbReference type="VEuPathDB" id="TriTrypDB:C3747_172g37"/>
<dbReference type="VEuPathDB" id="TriTrypDB:TcCL_ESM01745"/>
<protein>
    <recommendedName>
        <fullName evidence="1">inositol-polyphosphate 5-phosphatase</fullName>
        <ecNumber evidence="1">3.1.3.56</ecNumber>
    </recommendedName>
</protein>
<dbReference type="EC" id="3.1.3.56" evidence="1"/>
<feature type="region of interest" description="Disordered" evidence="4">
    <location>
        <begin position="449"/>
        <end position="496"/>
    </location>
</feature>
<dbReference type="VEuPathDB" id="TriTrypDB:Tc_MARK_479"/>
<feature type="domain" description="Inositol polyphosphate-related phosphatase" evidence="5">
    <location>
        <begin position="154"/>
        <end position="574"/>
    </location>
</feature>
<dbReference type="VEuPathDB" id="TriTrypDB:TCSYLVIO_001632"/>
<dbReference type="VEuPathDB" id="TriTrypDB:TcG_01888"/>
<dbReference type="AlphaFoldDB" id="A0A2V2W556"/>
<dbReference type="GO" id="GO:0004445">
    <property type="term" value="F:inositol-polyphosphate 5-phosphatase activity"/>
    <property type="evidence" value="ECO:0007669"/>
    <property type="project" value="UniProtKB-EC"/>
</dbReference>